<evidence type="ECO:0000313" key="2">
    <source>
        <dbReference type="Proteomes" id="UP000037530"/>
    </source>
</evidence>
<organism evidence="1 2">
    <name type="scientific">Vibrio hepatarius</name>
    <dbReference type="NCBI Taxonomy" id="171383"/>
    <lineage>
        <taxon>Bacteria</taxon>
        <taxon>Pseudomonadati</taxon>
        <taxon>Pseudomonadota</taxon>
        <taxon>Gammaproteobacteria</taxon>
        <taxon>Vibrionales</taxon>
        <taxon>Vibrionaceae</taxon>
        <taxon>Vibrio</taxon>
        <taxon>Vibrio oreintalis group</taxon>
    </lineage>
</organism>
<dbReference type="AlphaFoldDB" id="A0A0M0I099"/>
<dbReference type="EMBL" id="LHPI01000008">
    <property type="protein sequence ID" value="KOO07764.1"/>
    <property type="molecule type" value="Genomic_DNA"/>
</dbReference>
<proteinExistence type="predicted"/>
<dbReference type="Proteomes" id="UP000037530">
    <property type="component" value="Unassembled WGS sequence"/>
</dbReference>
<dbReference type="OrthoDB" id="5767011at2"/>
<comment type="caution">
    <text evidence="1">The sequence shown here is derived from an EMBL/GenBank/DDBJ whole genome shotgun (WGS) entry which is preliminary data.</text>
</comment>
<name>A0A0M0I099_9VIBR</name>
<dbReference type="InterPro" id="IPR007922">
    <property type="entry name" value="DciA-like"/>
</dbReference>
<keyword evidence="2" id="KW-1185">Reference proteome</keyword>
<dbReference type="RefSeq" id="WP_053408965.1">
    <property type="nucleotide sequence ID" value="NZ_DAIPHI010000020.1"/>
</dbReference>
<accession>A0A0M0I099</accession>
<sequence>MRDHRPTLGDEIIAESRFSQLQKHAEEIMLINKELKAILPRGTEDHCRVANVRDGQLVIEVASAGIKMKLDYERLSILNQLRSRGFARLMAITVQINPDLYRNKQANDPAERKPRDPISENAAQYLNMIASGASPKVKARLESLAKLAKKTQS</sequence>
<dbReference type="PATRIC" id="fig|171383.3.peg.2055"/>
<evidence type="ECO:0008006" key="3">
    <source>
        <dbReference type="Google" id="ProtNLM"/>
    </source>
</evidence>
<dbReference type="STRING" id="171383.AKJ31_10055"/>
<reference evidence="2" key="1">
    <citation type="submission" date="2015-08" db="EMBL/GenBank/DDBJ databases">
        <title>Vibrio galatheae sp. nov., a novel member of the Vibrionaceae family isolated from the Solomon Islands.</title>
        <authorList>
            <person name="Giubergia S."/>
            <person name="Machado H."/>
            <person name="Mateiu R.V."/>
            <person name="Gram L."/>
        </authorList>
    </citation>
    <scope>NUCLEOTIDE SEQUENCE [LARGE SCALE GENOMIC DNA]</scope>
    <source>
        <strain evidence="2">DSM 19134</strain>
    </source>
</reference>
<dbReference type="Pfam" id="PF05258">
    <property type="entry name" value="DciA"/>
    <property type="match status" value="1"/>
</dbReference>
<protein>
    <recommendedName>
        <fullName evidence="3">RNA-binding protein</fullName>
    </recommendedName>
</protein>
<gene>
    <name evidence="1" type="ORF">AKJ31_10055</name>
</gene>
<evidence type="ECO:0000313" key="1">
    <source>
        <dbReference type="EMBL" id="KOO07764.1"/>
    </source>
</evidence>